<evidence type="ECO:0000256" key="2">
    <source>
        <dbReference type="ARBA" id="ARBA00022840"/>
    </source>
</evidence>
<dbReference type="EMBL" id="JAJNDB010000004">
    <property type="protein sequence ID" value="MCD2195435.1"/>
    <property type="molecule type" value="Genomic_DNA"/>
</dbReference>
<comment type="caution">
    <text evidence="4">The sequence shown here is derived from an EMBL/GenBank/DDBJ whole genome shotgun (WGS) entry which is preliminary data.</text>
</comment>
<dbReference type="CDD" id="cd06170">
    <property type="entry name" value="LuxR_C_like"/>
    <property type="match status" value="1"/>
</dbReference>
<dbReference type="Pfam" id="PF13191">
    <property type="entry name" value="AAA_16"/>
    <property type="match status" value="1"/>
</dbReference>
<dbReference type="RefSeq" id="WP_230736553.1">
    <property type="nucleotide sequence ID" value="NZ_JAJNDB010000004.1"/>
</dbReference>
<dbReference type="PANTHER" id="PTHR16305">
    <property type="entry name" value="TESTICULAR SOLUBLE ADENYLYL CYCLASE"/>
    <property type="match status" value="1"/>
</dbReference>
<dbReference type="InterPro" id="IPR027417">
    <property type="entry name" value="P-loop_NTPase"/>
</dbReference>
<evidence type="ECO:0000313" key="4">
    <source>
        <dbReference type="EMBL" id="MCD2195435.1"/>
    </source>
</evidence>
<gene>
    <name evidence="4" type="ORF">LQ327_18860</name>
</gene>
<dbReference type="Pfam" id="PF00196">
    <property type="entry name" value="GerE"/>
    <property type="match status" value="1"/>
</dbReference>
<dbReference type="Proteomes" id="UP001199469">
    <property type="component" value="Unassembled WGS sequence"/>
</dbReference>
<proteinExistence type="predicted"/>
<evidence type="ECO:0000256" key="1">
    <source>
        <dbReference type="ARBA" id="ARBA00022741"/>
    </source>
</evidence>
<dbReference type="SUPFAM" id="SSF52540">
    <property type="entry name" value="P-loop containing nucleoside triphosphate hydrolases"/>
    <property type="match status" value="1"/>
</dbReference>
<dbReference type="PROSITE" id="PS00622">
    <property type="entry name" value="HTH_LUXR_1"/>
    <property type="match status" value="1"/>
</dbReference>
<evidence type="ECO:0000259" key="3">
    <source>
        <dbReference type="PROSITE" id="PS50043"/>
    </source>
</evidence>
<dbReference type="InterPro" id="IPR016032">
    <property type="entry name" value="Sig_transdc_resp-reg_C-effctor"/>
</dbReference>
<accession>A0ABS8PB10</accession>
<dbReference type="PANTHER" id="PTHR16305:SF35">
    <property type="entry name" value="TRANSCRIPTIONAL ACTIVATOR DOMAIN"/>
    <property type="match status" value="1"/>
</dbReference>
<dbReference type="PROSITE" id="PS50043">
    <property type="entry name" value="HTH_LUXR_2"/>
    <property type="match status" value="1"/>
</dbReference>
<feature type="domain" description="HTH luxR-type" evidence="3">
    <location>
        <begin position="905"/>
        <end position="972"/>
    </location>
</feature>
<dbReference type="InterPro" id="IPR011990">
    <property type="entry name" value="TPR-like_helical_dom_sf"/>
</dbReference>
<keyword evidence="2" id="KW-0067">ATP-binding</keyword>
<dbReference type="PRINTS" id="PR00038">
    <property type="entry name" value="HTHLUXR"/>
</dbReference>
<dbReference type="Gene3D" id="1.25.40.10">
    <property type="entry name" value="Tetratricopeptide repeat domain"/>
    <property type="match status" value="1"/>
</dbReference>
<dbReference type="SUPFAM" id="SSF46894">
    <property type="entry name" value="C-terminal effector domain of the bipartite response regulators"/>
    <property type="match status" value="1"/>
</dbReference>
<organism evidence="4 5">
    <name type="scientific">Actinomycetospora endophytica</name>
    <dbReference type="NCBI Taxonomy" id="2291215"/>
    <lineage>
        <taxon>Bacteria</taxon>
        <taxon>Bacillati</taxon>
        <taxon>Actinomycetota</taxon>
        <taxon>Actinomycetes</taxon>
        <taxon>Pseudonocardiales</taxon>
        <taxon>Pseudonocardiaceae</taxon>
        <taxon>Actinomycetospora</taxon>
    </lineage>
</organism>
<keyword evidence="1" id="KW-0547">Nucleotide-binding</keyword>
<keyword evidence="5" id="KW-1185">Reference proteome</keyword>
<dbReference type="InterPro" id="IPR041664">
    <property type="entry name" value="AAA_16"/>
</dbReference>
<dbReference type="Gene3D" id="1.10.10.10">
    <property type="entry name" value="Winged helix-like DNA-binding domain superfamily/Winged helix DNA-binding domain"/>
    <property type="match status" value="1"/>
</dbReference>
<evidence type="ECO:0000313" key="5">
    <source>
        <dbReference type="Proteomes" id="UP001199469"/>
    </source>
</evidence>
<protein>
    <submittedName>
        <fullName evidence="4">AAA family ATPase</fullName>
    </submittedName>
</protein>
<dbReference type="InterPro" id="IPR036388">
    <property type="entry name" value="WH-like_DNA-bd_sf"/>
</dbReference>
<dbReference type="SMART" id="SM00421">
    <property type="entry name" value="HTH_LUXR"/>
    <property type="match status" value="1"/>
</dbReference>
<sequence>MPHEGRTSFVPAGPSLVCAELIGRDAEAAVLRRRLAATAAGTGGVVVLVGDAGAGKSRLVREATTAARDVGATVLSGRAVPGAHPVAYRPLAEALLAASRTGVALDSPELAGFHGHLGRLVPAWHTASTGLDDSPVLLGEGVARLLTVLGRDRGCLLVLEDLHWSDPETLDAVDHLADALHDSPVLCLATARPDGAASGLVERLTRRDPDSTIPVSALPPDDVDRMVSACLHTVAAPSGLEAFVRTHSEGIPFLVEELLAGLVASGTLAFDDGRWSSSGELVPTVPGSLRESIRRRLAALDPTTRRVVDAAALLGRRFDWQLLPGIAEVDGRDVVDGLRAALAEQLIEVEGTGFAFRHALTREAVLAEVLPPDRMHLSRRAWPAIERAHPGLSGAVCEQAAELAEAAGAPEEAADRLVESARRALSSGALVTAEATARRARRLAPDDSPVALAADEMLLHVLVAAGKPGDALAVGHELAGLLADDPDRRADLLVVLTRAALAAGDTAAAVAQVDAARTASAGDLDEALGARIDAVAAHVALDDDRPGDAAALARAAVDAAADTAQPAVECEALEVLGRVAAARGPDAAIPWLQRASDVAERHGLADRHLRARQEIALARWGRGELAPLRETRDLAQRYGALITTAVMDLSLADVALSNFDREGALTAARSCAAASERYGLATGPVAHLWLAGAYALAGDDAAMQASVDDALARDPHDPRILGDLYGRVLATRAFVADDLDALPGVLDTMMEHVRVAPPRKSIYPGRALWVTVHAISDDDLGAAARAEFAETAPALGVPLFTQALDVVEAIARGRRGDADGAAALMAPAHAGLRTAPLGSGLVHAQQLLVARAAARDGWGEPATWLRECEAFFTASGHERTARRCRALLGATGAPVPRRGPGTSDVPVGLRALGVTGRELDVLRLVAQGRSTREIGASLQLSTKTVERHLSSLFDRTGVRNRGALGDLARTHGVVDG</sequence>
<reference evidence="4 5" key="1">
    <citation type="submission" date="2021-11" db="EMBL/GenBank/DDBJ databases">
        <title>Draft genome sequence of Actinomycetospora sp. SF1 isolated from the rhizosphere soil.</title>
        <authorList>
            <person name="Duangmal K."/>
            <person name="Chantavorakit T."/>
        </authorList>
    </citation>
    <scope>NUCLEOTIDE SEQUENCE [LARGE SCALE GENOMIC DNA]</scope>
    <source>
        <strain evidence="4 5">TBRC 5722</strain>
    </source>
</reference>
<dbReference type="InterPro" id="IPR000792">
    <property type="entry name" value="Tscrpt_reg_LuxR_C"/>
</dbReference>
<name>A0ABS8PB10_9PSEU</name>